<dbReference type="AlphaFoldDB" id="A0A363UMG6"/>
<dbReference type="SUPFAM" id="SSF55068">
    <property type="entry name" value="Peptide methionine sulfoxide reductase"/>
    <property type="match status" value="1"/>
</dbReference>
<dbReference type="PANTHER" id="PTHR43774:SF1">
    <property type="entry name" value="PEPTIDE METHIONINE SULFOXIDE REDUCTASE MSRA 2"/>
    <property type="match status" value="1"/>
</dbReference>
<keyword evidence="2" id="KW-0560">Oxidoreductase</keyword>
<reference evidence="6 7" key="1">
    <citation type="submission" date="2018-05" db="EMBL/GenBank/DDBJ databases">
        <title>Abyssibacter profundi OUC007T gen. nov., sp. nov, a marine bacterium isolated from seawater of the Mariana Trench.</title>
        <authorList>
            <person name="Zhou S."/>
        </authorList>
    </citation>
    <scope>NUCLEOTIDE SEQUENCE [LARGE SCALE GENOMIC DNA]</scope>
    <source>
        <strain evidence="6 7">OUC007</strain>
    </source>
</reference>
<sequence>MTPTVGFGGGCHWCTEAVFESIAGVTQVEQGWITSVPPDEAESEAVRVQFDAAVIDLRALMRVHLQTHASTSNHTLRSRYRSAVYTTSPAQQQQVTDLLAELQAEFPAPLVTRALPLAAFRSSPPRYRHYYARRPEAPFCRRHIAPKLEQVAAAVPTRPTFPAPSDQNA</sequence>
<comment type="catalytic activity">
    <reaction evidence="4">
        <text>[thioredoxin]-disulfide + L-methionine + H2O = L-methionine (S)-S-oxide + [thioredoxin]-dithiol</text>
        <dbReference type="Rhea" id="RHEA:19993"/>
        <dbReference type="Rhea" id="RHEA-COMP:10698"/>
        <dbReference type="Rhea" id="RHEA-COMP:10700"/>
        <dbReference type="ChEBI" id="CHEBI:15377"/>
        <dbReference type="ChEBI" id="CHEBI:29950"/>
        <dbReference type="ChEBI" id="CHEBI:50058"/>
        <dbReference type="ChEBI" id="CHEBI:57844"/>
        <dbReference type="ChEBI" id="CHEBI:58772"/>
        <dbReference type="EC" id="1.8.4.11"/>
    </reaction>
</comment>
<dbReference type="InterPro" id="IPR002569">
    <property type="entry name" value="Met_Sox_Rdtase_MsrA_dom"/>
</dbReference>
<dbReference type="EMBL" id="QEQK01000005">
    <property type="protein sequence ID" value="PWN56625.1"/>
    <property type="molecule type" value="Genomic_DNA"/>
</dbReference>
<dbReference type="Proteomes" id="UP000251800">
    <property type="component" value="Unassembled WGS sequence"/>
</dbReference>
<evidence type="ECO:0000256" key="2">
    <source>
        <dbReference type="ARBA" id="ARBA00023002"/>
    </source>
</evidence>
<dbReference type="GO" id="GO:0008113">
    <property type="term" value="F:peptide-methionine (S)-S-oxide reductase activity"/>
    <property type="evidence" value="ECO:0007669"/>
    <property type="project" value="UniProtKB-EC"/>
</dbReference>
<feature type="domain" description="Peptide methionine sulphoxide reductase MsrA" evidence="5">
    <location>
        <begin position="5"/>
        <end position="140"/>
    </location>
</feature>
<name>A0A363UMG6_9GAMM</name>
<dbReference type="PANTHER" id="PTHR43774">
    <property type="entry name" value="PEPTIDE METHIONINE SULFOXIDE REDUCTASE"/>
    <property type="match status" value="1"/>
</dbReference>
<evidence type="ECO:0000313" key="7">
    <source>
        <dbReference type="Proteomes" id="UP000251800"/>
    </source>
</evidence>
<dbReference type="OrthoDB" id="4174719at2"/>
<dbReference type="Gene3D" id="3.30.1060.10">
    <property type="entry name" value="Peptide methionine sulphoxide reductase MsrA"/>
    <property type="match status" value="1"/>
</dbReference>
<protein>
    <recommendedName>
        <fullName evidence="1">peptide-methionine (S)-S-oxide reductase</fullName>
        <ecNumber evidence="1">1.8.4.11</ecNumber>
    </recommendedName>
</protein>
<evidence type="ECO:0000259" key="5">
    <source>
        <dbReference type="Pfam" id="PF01625"/>
    </source>
</evidence>
<dbReference type="EC" id="1.8.4.11" evidence="1"/>
<organism evidence="6 7">
    <name type="scientific">Abyssibacter profundi</name>
    <dbReference type="NCBI Taxonomy" id="2182787"/>
    <lineage>
        <taxon>Bacteria</taxon>
        <taxon>Pseudomonadati</taxon>
        <taxon>Pseudomonadota</taxon>
        <taxon>Gammaproteobacteria</taxon>
        <taxon>Chromatiales</taxon>
        <taxon>Oceanococcaceae</taxon>
        <taxon>Abyssibacter</taxon>
    </lineage>
</organism>
<dbReference type="RefSeq" id="WP_109719819.1">
    <property type="nucleotide sequence ID" value="NZ_QEQK01000005.1"/>
</dbReference>
<accession>A0A363UMG6</accession>
<comment type="catalytic activity">
    <reaction evidence="3">
        <text>L-methionyl-[protein] + [thioredoxin]-disulfide + H2O = L-methionyl-(S)-S-oxide-[protein] + [thioredoxin]-dithiol</text>
        <dbReference type="Rhea" id="RHEA:14217"/>
        <dbReference type="Rhea" id="RHEA-COMP:10698"/>
        <dbReference type="Rhea" id="RHEA-COMP:10700"/>
        <dbReference type="Rhea" id="RHEA-COMP:12313"/>
        <dbReference type="Rhea" id="RHEA-COMP:12315"/>
        <dbReference type="ChEBI" id="CHEBI:15377"/>
        <dbReference type="ChEBI" id="CHEBI:16044"/>
        <dbReference type="ChEBI" id="CHEBI:29950"/>
        <dbReference type="ChEBI" id="CHEBI:44120"/>
        <dbReference type="ChEBI" id="CHEBI:50058"/>
        <dbReference type="EC" id="1.8.4.11"/>
    </reaction>
</comment>
<proteinExistence type="predicted"/>
<evidence type="ECO:0000256" key="1">
    <source>
        <dbReference type="ARBA" id="ARBA00012502"/>
    </source>
</evidence>
<keyword evidence="7" id="KW-1185">Reference proteome</keyword>
<gene>
    <name evidence="6" type="ORF">DEH80_07365</name>
</gene>
<dbReference type="InterPro" id="IPR036509">
    <property type="entry name" value="Met_Sox_Rdtase_MsrA_sf"/>
</dbReference>
<comment type="caution">
    <text evidence="6">The sequence shown here is derived from an EMBL/GenBank/DDBJ whole genome shotgun (WGS) entry which is preliminary data.</text>
</comment>
<evidence type="ECO:0000256" key="4">
    <source>
        <dbReference type="ARBA" id="ARBA00048782"/>
    </source>
</evidence>
<evidence type="ECO:0000313" key="6">
    <source>
        <dbReference type="EMBL" id="PWN56625.1"/>
    </source>
</evidence>
<evidence type="ECO:0000256" key="3">
    <source>
        <dbReference type="ARBA" id="ARBA00047806"/>
    </source>
</evidence>
<dbReference type="Pfam" id="PF01625">
    <property type="entry name" value="PMSR"/>
    <property type="match status" value="1"/>
</dbReference>